<dbReference type="SUPFAM" id="SSF49329">
    <property type="entry name" value="Cu,Zn superoxide dismutase-like"/>
    <property type="match status" value="1"/>
</dbReference>
<dbReference type="Pfam" id="PF00080">
    <property type="entry name" value="Sod_Cu"/>
    <property type="match status" value="1"/>
</dbReference>
<comment type="similarity">
    <text evidence="1">Belongs to the Cu-Zn superoxide dismutase family.</text>
</comment>
<dbReference type="InterPro" id="IPR036423">
    <property type="entry name" value="SOD-like_Cu/Zn_dom_sf"/>
</dbReference>
<evidence type="ECO:0000259" key="3">
    <source>
        <dbReference type="Pfam" id="PF00080"/>
    </source>
</evidence>
<proteinExistence type="inferred from homology"/>
<feature type="compositionally biased region" description="Low complexity" evidence="2">
    <location>
        <begin position="57"/>
        <end position="71"/>
    </location>
</feature>
<dbReference type="GO" id="GO:0005507">
    <property type="term" value="F:copper ion binding"/>
    <property type="evidence" value="ECO:0007669"/>
    <property type="project" value="InterPro"/>
</dbReference>
<feature type="compositionally biased region" description="Acidic residues" evidence="2">
    <location>
        <begin position="133"/>
        <end position="142"/>
    </location>
</feature>
<reference evidence="4" key="2">
    <citation type="submission" date="2021-04" db="EMBL/GenBank/DDBJ databases">
        <authorList>
            <person name="Gilroy R."/>
        </authorList>
    </citation>
    <scope>NUCLEOTIDE SEQUENCE</scope>
    <source>
        <strain evidence="4">CHK32-1732</strain>
    </source>
</reference>
<dbReference type="InterPro" id="IPR001424">
    <property type="entry name" value="SOD_Cu_Zn_dom"/>
</dbReference>
<dbReference type="InterPro" id="IPR024134">
    <property type="entry name" value="SOD_Cu/Zn_/chaperone"/>
</dbReference>
<feature type="compositionally biased region" description="Basic and acidic residues" evidence="2">
    <location>
        <begin position="155"/>
        <end position="165"/>
    </location>
</feature>
<feature type="region of interest" description="Disordered" evidence="2">
    <location>
        <begin position="127"/>
        <end position="166"/>
    </location>
</feature>
<evidence type="ECO:0000313" key="4">
    <source>
        <dbReference type="EMBL" id="HIW90251.1"/>
    </source>
</evidence>
<feature type="domain" description="Superoxide dismutase copper/zinc binding" evidence="3">
    <location>
        <begin position="91"/>
        <end position="239"/>
    </location>
</feature>
<dbReference type="GO" id="GO:0006801">
    <property type="term" value="P:superoxide metabolic process"/>
    <property type="evidence" value="ECO:0007669"/>
    <property type="project" value="InterPro"/>
</dbReference>
<evidence type="ECO:0000313" key="5">
    <source>
        <dbReference type="Proteomes" id="UP000824190"/>
    </source>
</evidence>
<name>A0A9D1RPE2_9CORY</name>
<comment type="caution">
    <text evidence="4">The sequence shown here is derived from an EMBL/GenBank/DDBJ whole genome shotgun (WGS) entry which is preliminary data.</text>
</comment>
<dbReference type="PANTHER" id="PTHR10003">
    <property type="entry name" value="SUPEROXIDE DISMUTASE CU-ZN -RELATED"/>
    <property type="match status" value="1"/>
</dbReference>
<gene>
    <name evidence="4" type="ORF">H9870_01075</name>
</gene>
<dbReference type="Proteomes" id="UP000824190">
    <property type="component" value="Unassembled WGS sequence"/>
</dbReference>
<dbReference type="AlphaFoldDB" id="A0A9D1RPE2"/>
<organism evidence="4 5">
    <name type="scientific">Candidatus Corynebacterium avicola</name>
    <dbReference type="NCBI Taxonomy" id="2838527"/>
    <lineage>
        <taxon>Bacteria</taxon>
        <taxon>Bacillati</taxon>
        <taxon>Actinomycetota</taxon>
        <taxon>Actinomycetes</taxon>
        <taxon>Mycobacteriales</taxon>
        <taxon>Corynebacteriaceae</taxon>
        <taxon>Corynebacterium</taxon>
    </lineage>
</organism>
<protein>
    <submittedName>
        <fullName evidence="4">Superoxide dismutase family protein</fullName>
    </submittedName>
</protein>
<sequence>MTRTTGPVATTANTAGSARSRRHRRRSIQALAIATSGLLVLSACSDDSDSDADTTDSTDTASSDTASSDTAGSADAFATAAVANADGDELGTATLADVDGDSSELSVEFSGLEPGMYGMHLHAVGTCEPDSVAPDDDSDNPETGDFLSAGGHLGADGHDHPDHGGDLPALLVNENGEGKLTVSTDRITEEDLLDDDGSAIIIHEDADNYGNVPERYAEDGPDEDTLSTGDAGGRQACGAFEAA</sequence>
<feature type="compositionally biased region" description="Acidic residues" evidence="2">
    <location>
        <begin position="46"/>
        <end position="56"/>
    </location>
</feature>
<feature type="region of interest" description="Disordered" evidence="2">
    <location>
        <begin position="1"/>
        <end position="25"/>
    </location>
</feature>
<reference evidence="4" key="1">
    <citation type="journal article" date="2021" name="PeerJ">
        <title>Extensive microbial diversity within the chicken gut microbiome revealed by metagenomics and culture.</title>
        <authorList>
            <person name="Gilroy R."/>
            <person name="Ravi A."/>
            <person name="Getino M."/>
            <person name="Pursley I."/>
            <person name="Horton D.L."/>
            <person name="Alikhan N.F."/>
            <person name="Baker D."/>
            <person name="Gharbi K."/>
            <person name="Hall N."/>
            <person name="Watson M."/>
            <person name="Adriaenssens E.M."/>
            <person name="Foster-Nyarko E."/>
            <person name="Jarju S."/>
            <person name="Secka A."/>
            <person name="Antonio M."/>
            <person name="Oren A."/>
            <person name="Chaudhuri R.R."/>
            <person name="La Ragione R."/>
            <person name="Hildebrand F."/>
            <person name="Pallen M.J."/>
        </authorList>
    </citation>
    <scope>NUCLEOTIDE SEQUENCE</scope>
    <source>
        <strain evidence="4">CHK32-1732</strain>
    </source>
</reference>
<feature type="compositionally biased region" description="Polar residues" evidence="2">
    <location>
        <begin position="1"/>
        <end position="16"/>
    </location>
</feature>
<feature type="region of interest" description="Disordered" evidence="2">
    <location>
        <begin position="44"/>
        <end position="71"/>
    </location>
</feature>
<accession>A0A9D1RPE2</accession>
<dbReference type="EMBL" id="DXGC01000010">
    <property type="protein sequence ID" value="HIW90251.1"/>
    <property type="molecule type" value="Genomic_DNA"/>
</dbReference>
<evidence type="ECO:0000256" key="2">
    <source>
        <dbReference type="SAM" id="MobiDB-lite"/>
    </source>
</evidence>
<dbReference type="Gene3D" id="2.60.40.200">
    <property type="entry name" value="Superoxide dismutase, copper/zinc binding domain"/>
    <property type="match status" value="1"/>
</dbReference>
<evidence type="ECO:0000256" key="1">
    <source>
        <dbReference type="ARBA" id="ARBA00010457"/>
    </source>
</evidence>